<proteinExistence type="predicted"/>
<comment type="caution">
    <text evidence="2">The sequence shown here is derived from an EMBL/GenBank/DDBJ whole genome shotgun (WGS) entry which is preliminary data.</text>
</comment>
<reference evidence="2 3" key="1">
    <citation type="journal article" date="2019" name="Int. J. Syst. Evol. Microbiol.">
        <title>The Global Catalogue of Microorganisms (GCM) 10K type strain sequencing project: providing services to taxonomists for standard genome sequencing and annotation.</title>
        <authorList>
            <consortium name="The Broad Institute Genomics Platform"/>
            <consortium name="The Broad Institute Genome Sequencing Center for Infectious Disease"/>
            <person name="Wu L."/>
            <person name="Ma J."/>
        </authorList>
    </citation>
    <scope>NUCLEOTIDE SEQUENCE [LARGE SCALE GENOMIC DNA]</scope>
    <source>
        <strain evidence="2 3">JCM 15933</strain>
    </source>
</reference>
<dbReference type="Proteomes" id="UP001501470">
    <property type="component" value="Unassembled WGS sequence"/>
</dbReference>
<feature type="compositionally biased region" description="Basic and acidic residues" evidence="1">
    <location>
        <begin position="24"/>
        <end position="34"/>
    </location>
</feature>
<gene>
    <name evidence="2" type="ORF">GCM10009827_020110</name>
</gene>
<evidence type="ECO:0000256" key="1">
    <source>
        <dbReference type="SAM" id="MobiDB-lite"/>
    </source>
</evidence>
<evidence type="ECO:0000313" key="2">
    <source>
        <dbReference type="EMBL" id="GAA1506353.1"/>
    </source>
</evidence>
<protein>
    <submittedName>
        <fullName evidence="2">Uncharacterized protein</fullName>
    </submittedName>
</protein>
<accession>A0ABN1ZWV5</accession>
<evidence type="ECO:0000313" key="3">
    <source>
        <dbReference type="Proteomes" id="UP001501470"/>
    </source>
</evidence>
<organism evidence="2 3">
    <name type="scientific">Dactylosporangium maewongense</name>
    <dbReference type="NCBI Taxonomy" id="634393"/>
    <lineage>
        <taxon>Bacteria</taxon>
        <taxon>Bacillati</taxon>
        <taxon>Actinomycetota</taxon>
        <taxon>Actinomycetes</taxon>
        <taxon>Micromonosporales</taxon>
        <taxon>Micromonosporaceae</taxon>
        <taxon>Dactylosporangium</taxon>
    </lineage>
</organism>
<dbReference type="EMBL" id="BAAAQD010000003">
    <property type="protein sequence ID" value="GAA1506353.1"/>
    <property type="molecule type" value="Genomic_DNA"/>
</dbReference>
<name>A0ABN1ZWV5_9ACTN</name>
<sequence length="48" mass="5131">MASRDEVFGDPYDGVGDAVHIGRERFGDDRDPHADTMGSATVHAATID</sequence>
<keyword evidence="3" id="KW-1185">Reference proteome</keyword>
<feature type="region of interest" description="Disordered" evidence="1">
    <location>
        <begin position="24"/>
        <end position="48"/>
    </location>
</feature>